<dbReference type="Proteomes" id="UP000631114">
    <property type="component" value="Unassembled WGS sequence"/>
</dbReference>
<proteinExistence type="predicted"/>
<dbReference type="AlphaFoldDB" id="A0A835GXQ3"/>
<feature type="domain" description="Reverse transcriptase zinc-binding" evidence="1">
    <location>
        <begin position="3"/>
        <end position="59"/>
    </location>
</feature>
<accession>A0A835GXQ3</accession>
<evidence type="ECO:0000259" key="1">
    <source>
        <dbReference type="Pfam" id="PF13966"/>
    </source>
</evidence>
<dbReference type="OrthoDB" id="1110547at2759"/>
<name>A0A835GXQ3_9MAGN</name>
<gene>
    <name evidence="2" type="ORF">IFM89_024757</name>
</gene>
<organism evidence="2 3">
    <name type="scientific">Coptis chinensis</name>
    <dbReference type="NCBI Taxonomy" id="261450"/>
    <lineage>
        <taxon>Eukaryota</taxon>
        <taxon>Viridiplantae</taxon>
        <taxon>Streptophyta</taxon>
        <taxon>Embryophyta</taxon>
        <taxon>Tracheophyta</taxon>
        <taxon>Spermatophyta</taxon>
        <taxon>Magnoliopsida</taxon>
        <taxon>Ranunculales</taxon>
        <taxon>Ranunculaceae</taxon>
        <taxon>Coptidoideae</taxon>
        <taxon>Coptis</taxon>
    </lineage>
</organism>
<reference evidence="2 3" key="1">
    <citation type="submission" date="2020-10" db="EMBL/GenBank/DDBJ databases">
        <title>The Coptis chinensis genome and diversification of protoberbering-type alkaloids.</title>
        <authorList>
            <person name="Wang B."/>
            <person name="Shu S."/>
            <person name="Song C."/>
            <person name="Liu Y."/>
        </authorList>
    </citation>
    <scope>NUCLEOTIDE SEQUENCE [LARGE SCALE GENOMIC DNA]</scope>
    <source>
        <strain evidence="2">HL-2020</strain>
        <tissue evidence="2">Leaf</tissue>
    </source>
</reference>
<protein>
    <recommendedName>
        <fullName evidence="1">Reverse transcriptase zinc-binding domain-containing protein</fullName>
    </recommendedName>
</protein>
<dbReference type="EMBL" id="JADFTS010000009">
    <property type="protein sequence ID" value="KAF9589486.1"/>
    <property type="molecule type" value="Genomic_DNA"/>
</dbReference>
<dbReference type="InterPro" id="IPR026960">
    <property type="entry name" value="RVT-Znf"/>
</dbReference>
<evidence type="ECO:0000313" key="3">
    <source>
        <dbReference type="Proteomes" id="UP000631114"/>
    </source>
</evidence>
<comment type="caution">
    <text evidence="2">The sequence shown here is derived from an EMBL/GenBank/DDBJ whole genome shotgun (WGS) entry which is preliminary data.</text>
</comment>
<dbReference type="Pfam" id="PF13966">
    <property type="entry name" value="zf-RVT"/>
    <property type="match status" value="1"/>
</dbReference>
<keyword evidence="3" id="KW-1185">Reference proteome</keyword>
<sequence>MLHPRTSALVWKLMNDSSATGEKVQRRGIALAPGCYVCKKKSESLHHILWSCPFAEQLWRWIASRFKSRLNIQKFQSATGAIKKGSTILEDVMAVCYHWRHGELMAA</sequence>
<evidence type="ECO:0000313" key="2">
    <source>
        <dbReference type="EMBL" id="KAF9589486.1"/>
    </source>
</evidence>